<organism evidence="2 3">
    <name type="scientific">Dysosmobacter welbionis</name>
    <dbReference type="NCBI Taxonomy" id="2093857"/>
    <lineage>
        <taxon>Bacteria</taxon>
        <taxon>Bacillati</taxon>
        <taxon>Bacillota</taxon>
        <taxon>Clostridia</taxon>
        <taxon>Eubacteriales</taxon>
        <taxon>Oscillospiraceae</taxon>
        <taxon>Dysosmobacter</taxon>
    </lineage>
</organism>
<keyword evidence="1" id="KW-1133">Transmembrane helix</keyword>
<dbReference type="Pfam" id="PF04854">
    <property type="entry name" value="DUF624"/>
    <property type="match status" value="1"/>
</dbReference>
<sequence length="207" mass="23218">MRHLFDLDSPVMSALSTLLDFFVLSILTLLCSLPVVTAGASWCALYSSMVDMVAGAPMHIRGYFSHFRQLFKPATKCWVAILALAYLFYLDFQAIGSLPPSVQLFFWGGVLFLVFCLLMALAFLPPVINANPSLRFLQLWKAALVQGIGRLPRSLAILAVLVIPAVVLFFSPRWFWLLIFVWSFLWPAAAGYLWARLTVRLFGPLVN</sequence>
<gene>
    <name evidence="2" type="ORF">EIO64_16525</name>
</gene>
<dbReference type="RefSeq" id="WP_119310837.1">
    <property type="nucleotide sequence ID" value="NZ_CP034413.3"/>
</dbReference>
<dbReference type="AlphaFoldDB" id="A0A4D7AMZ4"/>
<keyword evidence="1" id="KW-0472">Membrane</keyword>
<dbReference type="GeneID" id="89522490"/>
<evidence type="ECO:0000313" key="3">
    <source>
        <dbReference type="Proteomes" id="UP000298642"/>
    </source>
</evidence>
<feature type="transmembrane region" description="Helical" evidence="1">
    <location>
        <begin position="151"/>
        <end position="170"/>
    </location>
</feature>
<feature type="transmembrane region" description="Helical" evidence="1">
    <location>
        <begin position="176"/>
        <end position="195"/>
    </location>
</feature>
<evidence type="ECO:0000256" key="1">
    <source>
        <dbReference type="SAM" id="Phobius"/>
    </source>
</evidence>
<keyword evidence="3" id="KW-1185">Reference proteome</keyword>
<dbReference type="InterPro" id="IPR006938">
    <property type="entry name" value="DUF624"/>
</dbReference>
<reference evidence="3" key="1">
    <citation type="submission" date="2018-12" db="EMBL/GenBank/DDBJ databases">
        <title>Dusodibacter welbiota gen. nov., sp. nov., isolated from human faeces and emended description of the Oscillibacter genus.</title>
        <authorList>
            <person name="Le Roy T."/>
            <person name="Van der Smissen P."/>
            <person name="Delzenne N."/>
            <person name="Muccioli G."/>
            <person name="Collet J.F."/>
            <person name="Cani P.D."/>
        </authorList>
    </citation>
    <scope>NUCLEOTIDE SEQUENCE [LARGE SCALE GENOMIC DNA]</scope>
    <source>
        <strain evidence="3">J115</strain>
    </source>
</reference>
<accession>A0A4D7AMZ4</accession>
<name>A0A4D7AMZ4_9FIRM</name>
<protein>
    <submittedName>
        <fullName evidence="2">DUF624 domain-containing protein</fullName>
    </submittedName>
</protein>
<evidence type="ECO:0000313" key="2">
    <source>
        <dbReference type="EMBL" id="QCI60609.1"/>
    </source>
</evidence>
<dbReference type="KEGG" id="obj:EIO64_16525"/>
<keyword evidence="1" id="KW-0812">Transmembrane</keyword>
<proteinExistence type="predicted"/>
<feature type="transmembrane region" description="Helical" evidence="1">
    <location>
        <begin position="77"/>
        <end position="98"/>
    </location>
</feature>
<dbReference type="EMBL" id="CP034413">
    <property type="protein sequence ID" value="QCI60609.1"/>
    <property type="molecule type" value="Genomic_DNA"/>
</dbReference>
<dbReference type="Proteomes" id="UP000298642">
    <property type="component" value="Chromosome"/>
</dbReference>
<feature type="transmembrane region" description="Helical" evidence="1">
    <location>
        <begin position="104"/>
        <end position="130"/>
    </location>
</feature>